<dbReference type="PANTHER" id="PTHR43763">
    <property type="entry name" value="XAA-PRO AMINOPEPTIDASE 1"/>
    <property type="match status" value="1"/>
</dbReference>
<name>A0ABU5L6U9_9RICK</name>
<evidence type="ECO:0000259" key="2">
    <source>
        <dbReference type="Pfam" id="PF16188"/>
    </source>
</evidence>
<dbReference type="SUPFAM" id="SSF53092">
    <property type="entry name" value="Creatinase/prolidase N-terminal domain"/>
    <property type="match status" value="1"/>
</dbReference>
<dbReference type="InterPro" id="IPR000994">
    <property type="entry name" value="Pept_M24"/>
</dbReference>
<dbReference type="CDD" id="cd01085">
    <property type="entry name" value="APP"/>
    <property type="match status" value="1"/>
</dbReference>
<feature type="domain" description="Peptidase M24" evidence="1">
    <location>
        <begin position="378"/>
        <end position="586"/>
    </location>
</feature>
<dbReference type="SUPFAM" id="SSF55920">
    <property type="entry name" value="Creatinase/aminopeptidase"/>
    <property type="match status" value="1"/>
</dbReference>
<reference evidence="3 4" key="1">
    <citation type="submission" date="2023-02" db="EMBL/GenBank/DDBJ databases">
        <title>Host association and intracellularity evolved multiple times independently in the Rickettsiales.</title>
        <authorList>
            <person name="Castelli M."/>
            <person name="Nardi T."/>
            <person name="Gammuto L."/>
            <person name="Bellinzona G."/>
            <person name="Sabaneyeva E."/>
            <person name="Potekhin A."/>
            <person name="Serra V."/>
            <person name="Petroni G."/>
            <person name="Sassera D."/>
        </authorList>
    </citation>
    <scope>NUCLEOTIDE SEQUENCE [LARGE SCALE GENOMIC DNA]</scope>
    <source>
        <strain evidence="3 4">BOD18</strain>
    </source>
</reference>
<keyword evidence="3" id="KW-0031">Aminopeptidase</keyword>
<evidence type="ECO:0000313" key="4">
    <source>
        <dbReference type="Proteomes" id="UP001293791"/>
    </source>
</evidence>
<sequence>MKEKTIRAIRRNIVLSNAESFGIDGVIVSNTGNSSQEKDSILMLTGFKCSNCLLIINRSHCLFATDKRYIEQAKEYLSKEFDLYQSAAENQLLALVYDLNFPKKILVVDMSEQSYQDALLLFSNTVLGYDPMLHTVSNVEYYEKLFSKNKIELLGINRLIELISNDFIFTNKDIDLLSQIKLHNIPLRIIRHYNKKIEKSINRQNNIDAILHLFAKETQCNNKIFNQIKPNDAKSYTSYLIADHDINSKIKKILEKIDKDSDFLFSNNPDEICWLLNIRGNGSLYTPIVSGYLFLAKNNGDCYLFTDFTLPSELIEQSFLKVFNINEMENFCSKIAEKSIELDPKYTISYFVNKFKLSIRKPSIIEQLKAIKTPSEIENIRKAHVIDGAAISKFIYWLYSQQHSTESSAADKLLKIRTSFKEFISNSFETISAFGSNSSMIHYSTQHNVSITKDGLYLLDAGGQYFYGTTDMTRTMCLGIPTQEQKRMFTLVLKGHIRLAQAVFPEGTSGSNIDVLARLDLWKEFSDYGHGTGHGVGYLLSVHEGPQSINMKNTIKLEEGMVLSNEPGFYKEGKYGIRIENIMYIKKLTDKFLCFETLTVVPILNTLIDTTLLVEQEVNWLNEYNEKTLSEIGRYLSEEELSFFKRNSLVSR</sequence>
<feature type="domain" description="Peptidase M24 C-terminal" evidence="2">
    <location>
        <begin position="591"/>
        <end position="647"/>
    </location>
</feature>
<dbReference type="InterPro" id="IPR050422">
    <property type="entry name" value="X-Pro_aminopeptidase_P"/>
</dbReference>
<accession>A0ABU5L6U9</accession>
<evidence type="ECO:0000313" key="3">
    <source>
        <dbReference type="EMBL" id="MDZ5761849.1"/>
    </source>
</evidence>
<proteinExistence type="predicted"/>
<protein>
    <submittedName>
        <fullName evidence="3">Aminopeptidase P family protein</fullName>
    </submittedName>
</protein>
<dbReference type="GO" id="GO:0004177">
    <property type="term" value="F:aminopeptidase activity"/>
    <property type="evidence" value="ECO:0007669"/>
    <property type="project" value="UniProtKB-KW"/>
</dbReference>
<dbReference type="Proteomes" id="UP001293791">
    <property type="component" value="Unassembled WGS sequence"/>
</dbReference>
<dbReference type="Pfam" id="PF00557">
    <property type="entry name" value="Peptidase_M24"/>
    <property type="match status" value="1"/>
</dbReference>
<organism evidence="3 4">
    <name type="scientific">Candidatus Cyrtobacter comes</name>
    <dbReference type="NCBI Taxonomy" id="675776"/>
    <lineage>
        <taxon>Bacteria</taxon>
        <taxon>Pseudomonadati</taxon>
        <taxon>Pseudomonadota</taxon>
        <taxon>Alphaproteobacteria</taxon>
        <taxon>Rickettsiales</taxon>
        <taxon>Candidatus Midichloriaceae</taxon>
        <taxon>Candidatus Cyrtobacter</taxon>
    </lineage>
</organism>
<dbReference type="InterPro" id="IPR036005">
    <property type="entry name" value="Creatinase/aminopeptidase-like"/>
</dbReference>
<comment type="caution">
    <text evidence="3">The sequence shown here is derived from an EMBL/GenBank/DDBJ whole genome shotgun (WGS) entry which is preliminary data.</text>
</comment>
<gene>
    <name evidence="3" type="ORF">Cyrtocomes_00207</name>
</gene>
<dbReference type="Gene3D" id="3.90.230.10">
    <property type="entry name" value="Creatinase/methionine aminopeptidase superfamily"/>
    <property type="match status" value="1"/>
</dbReference>
<keyword evidence="3" id="KW-0645">Protease</keyword>
<dbReference type="InterPro" id="IPR029149">
    <property type="entry name" value="Creatin/AminoP/Spt16_N"/>
</dbReference>
<dbReference type="Gene3D" id="3.40.350.10">
    <property type="entry name" value="Creatinase/prolidase N-terminal domain"/>
    <property type="match status" value="2"/>
</dbReference>
<keyword evidence="3" id="KW-0378">Hydrolase</keyword>
<dbReference type="Pfam" id="PF16188">
    <property type="entry name" value="Peptidase_M24_C"/>
    <property type="match status" value="1"/>
</dbReference>
<dbReference type="InterPro" id="IPR033740">
    <property type="entry name" value="Pept_M24B"/>
</dbReference>
<dbReference type="Pfam" id="PF16189">
    <property type="entry name" value="Creatinase_N_2"/>
    <property type="match status" value="1"/>
</dbReference>
<dbReference type="PANTHER" id="PTHR43763:SF6">
    <property type="entry name" value="XAA-PRO AMINOPEPTIDASE 1"/>
    <property type="match status" value="1"/>
</dbReference>
<keyword evidence="4" id="KW-1185">Reference proteome</keyword>
<evidence type="ECO:0000259" key="1">
    <source>
        <dbReference type="Pfam" id="PF00557"/>
    </source>
</evidence>
<dbReference type="InterPro" id="IPR032416">
    <property type="entry name" value="Peptidase_M24_C"/>
</dbReference>
<dbReference type="RefSeq" id="WP_322497353.1">
    <property type="nucleotide sequence ID" value="NZ_JARGYT010000007.1"/>
</dbReference>
<dbReference type="EMBL" id="JARGYT010000007">
    <property type="protein sequence ID" value="MDZ5761849.1"/>
    <property type="molecule type" value="Genomic_DNA"/>
</dbReference>